<dbReference type="AlphaFoldDB" id="A0A812V2S4"/>
<gene>
    <name evidence="1" type="ORF">SNEC2469_LOCUS17114</name>
</gene>
<protein>
    <submittedName>
        <fullName evidence="1">Uncharacterized protein</fullName>
    </submittedName>
</protein>
<accession>A0A812V2S4</accession>
<organism evidence="1 2">
    <name type="scientific">Symbiodinium necroappetens</name>
    <dbReference type="NCBI Taxonomy" id="1628268"/>
    <lineage>
        <taxon>Eukaryota</taxon>
        <taxon>Sar</taxon>
        <taxon>Alveolata</taxon>
        <taxon>Dinophyceae</taxon>
        <taxon>Suessiales</taxon>
        <taxon>Symbiodiniaceae</taxon>
        <taxon>Symbiodinium</taxon>
    </lineage>
</organism>
<reference evidence="1" key="1">
    <citation type="submission" date="2021-02" db="EMBL/GenBank/DDBJ databases">
        <authorList>
            <person name="Dougan E. K."/>
            <person name="Rhodes N."/>
            <person name="Thang M."/>
            <person name="Chan C."/>
        </authorList>
    </citation>
    <scope>NUCLEOTIDE SEQUENCE</scope>
</reference>
<evidence type="ECO:0000313" key="2">
    <source>
        <dbReference type="Proteomes" id="UP000601435"/>
    </source>
</evidence>
<keyword evidence="2" id="KW-1185">Reference proteome</keyword>
<proteinExistence type="predicted"/>
<sequence length="275" mass="30039">MALQCFVPWAARDAISLCLSDACQFGTLLAEHVCKHPSVAHWMVLAESKPWHGADKSRFGEKALPAVMAVGLASTTGSMWYSSTSWSDVLGILFPSSSWQISIVMGSLACLSSVCFLHCQATVVSCRGDLSTDNQGRLLASSAAIYANLTFMPVLAHACALHPQLKLLLLINKLFFAVGTFQFRDSIRRAGGDLIKTRALSDRPRRTLSHFVWQEFEVCIETACAALLIDAPASANKAVLANACSRVSATFGVAWLFWWPRGFFEIPWFGAAELF</sequence>
<dbReference type="EMBL" id="CAJNJA010028143">
    <property type="protein sequence ID" value="CAE7594672.1"/>
    <property type="molecule type" value="Genomic_DNA"/>
</dbReference>
<comment type="caution">
    <text evidence="1">The sequence shown here is derived from an EMBL/GenBank/DDBJ whole genome shotgun (WGS) entry which is preliminary data.</text>
</comment>
<dbReference type="OrthoDB" id="442662at2759"/>
<name>A0A812V2S4_9DINO</name>
<evidence type="ECO:0000313" key="1">
    <source>
        <dbReference type="EMBL" id="CAE7594672.1"/>
    </source>
</evidence>
<dbReference type="Proteomes" id="UP000601435">
    <property type="component" value="Unassembled WGS sequence"/>
</dbReference>